<gene>
    <name evidence="1" type="ORF">JTBM06_V1_610004</name>
</gene>
<name>A0A7D9D2K5_9GAMM</name>
<proteinExistence type="predicted"/>
<dbReference type="AlphaFoldDB" id="A0A7D9D2K5"/>
<accession>A0A7D9D2K5</accession>
<reference evidence="1" key="1">
    <citation type="submission" date="2019-07" db="EMBL/GenBank/DDBJ databases">
        <authorList>
            <person name="Weber M."/>
            <person name="Kostadinov I."/>
            <person name="Kostadinov D I."/>
        </authorList>
    </citation>
    <scope>NUCLEOTIDE SEQUENCE</scope>
    <source>
        <strain evidence="1">Gfbio:sag-sample-m06:053724c1-46a9-4a36-b237-ea2bf867836b</strain>
    </source>
</reference>
<evidence type="ECO:0000313" key="1">
    <source>
        <dbReference type="EMBL" id="VUX56324.1"/>
    </source>
</evidence>
<dbReference type="EMBL" id="LR633967">
    <property type="protein sequence ID" value="VUX56324.1"/>
    <property type="molecule type" value="Genomic_DNA"/>
</dbReference>
<protein>
    <submittedName>
        <fullName evidence="1">Uncharacterized protein</fullName>
    </submittedName>
</protein>
<organism evidence="1">
    <name type="scientific">uncultured Woeseiaceae bacterium</name>
    <dbReference type="NCBI Taxonomy" id="1983305"/>
    <lineage>
        <taxon>Bacteria</taxon>
        <taxon>Pseudomonadati</taxon>
        <taxon>Pseudomonadota</taxon>
        <taxon>Gammaproteobacteria</taxon>
        <taxon>Woeseiales</taxon>
        <taxon>Woeseiaceae</taxon>
        <taxon>environmental samples</taxon>
    </lineage>
</organism>
<sequence>MLPDVFKHSRGLAYGKAVGFYPRLSGRIRLGRNGRFWPKPVIQYLDFQQFKGPLSTLKRPLG</sequence>